<dbReference type="Proteomes" id="UP000467841">
    <property type="component" value="Unassembled WGS sequence"/>
</dbReference>
<dbReference type="EMBL" id="CACVBM020001607">
    <property type="protein sequence ID" value="CAA7055770.1"/>
    <property type="molecule type" value="Genomic_DNA"/>
</dbReference>
<dbReference type="AlphaFoldDB" id="A0A6D2L384"/>
<sequence>MAAESSNLLLIARELLANPSHEGLQILLNHLGSGQESAEFQPALALFNYCATNFANLLTLKLLKVYQCSSSVVVRVQSIYLLAETLAEFRNLRFELSLVALHEIKPVLISCLEMDETEETEIRILSRIVSFVAYDVLSLDNNGWDELSDCILSLANTDPPKAFHVFIDLPPLYGKFIYRFMQQILEKAEKLLLNPEEDRVEDWSLALETAVKMGIQLLDSELRLGLVKKLLSVLEKSARELVEKGMEQFLLRGLENLERFLSRDKNLYNYNELQCNFVSSFMFKIRELGAHTKEATKKIHRLIKPSNDPQQEQPQEEEDRLKTLSPLGILTMFASNEVEERYREIAIRRLNLILSDHTSRKEVMKISEMRKLQPLLVSCLSKEGITESMFKVLGEVVYHVAYEMMTIRVEVWYGLREYIESKSETEFERAVYIFQCLTMWLEDDEFLIPVMKSLLPEIFKRLEPPRELLVDNSCWVLTFVGVFCAIVHLVGITSHGEDVKVIEDKMVDAVRELVERGMEVGLVRRAFRDVESIVKKQKEWFGMSELKLLKGLVRRLYEIKGMKMESKVVLWRINVFVGRDVTELAKTVPDSEVGSMNEPELEED</sequence>
<dbReference type="PANTHER" id="PTHR31861">
    <property type="entry name" value="OS10G0507500 PROTEIN"/>
    <property type="match status" value="1"/>
</dbReference>
<accession>A0A6D2L384</accession>
<reference evidence="2" key="1">
    <citation type="submission" date="2020-01" db="EMBL/GenBank/DDBJ databases">
        <authorList>
            <person name="Mishra B."/>
        </authorList>
    </citation>
    <scope>NUCLEOTIDE SEQUENCE [LARGE SCALE GENOMIC DNA]</scope>
</reference>
<dbReference type="InterPro" id="IPR016024">
    <property type="entry name" value="ARM-type_fold"/>
</dbReference>
<gene>
    <name evidence="2" type="ORF">MERR_LOCUS43006</name>
</gene>
<dbReference type="OrthoDB" id="1064002at2759"/>
<dbReference type="SUPFAM" id="SSF48371">
    <property type="entry name" value="ARM repeat"/>
    <property type="match status" value="1"/>
</dbReference>
<comment type="caution">
    <text evidence="2">The sequence shown here is derived from an EMBL/GenBank/DDBJ whole genome shotgun (WGS) entry which is preliminary data.</text>
</comment>
<protein>
    <recommendedName>
        <fullName evidence="1">DUF577 domain-containing protein</fullName>
    </recommendedName>
</protein>
<dbReference type="Pfam" id="PF04510">
    <property type="entry name" value="DUF577"/>
    <property type="match status" value="2"/>
</dbReference>
<evidence type="ECO:0000313" key="3">
    <source>
        <dbReference type="Proteomes" id="UP000467841"/>
    </source>
</evidence>
<proteinExistence type="predicted"/>
<feature type="domain" description="DUF577" evidence="1">
    <location>
        <begin position="101"/>
        <end position="271"/>
    </location>
</feature>
<keyword evidence="3" id="KW-1185">Reference proteome</keyword>
<evidence type="ECO:0000259" key="1">
    <source>
        <dbReference type="Pfam" id="PF04510"/>
    </source>
</evidence>
<organism evidence="2 3">
    <name type="scientific">Microthlaspi erraticum</name>
    <dbReference type="NCBI Taxonomy" id="1685480"/>
    <lineage>
        <taxon>Eukaryota</taxon>
        <taxon>Viridiplantae</taxon>
        <taxon>Streptophyta</taxon>
        <taxon>Embryophyta</taxon>
        <taxon>Tracheophyta</taxon>
        <taxon>Spermatophyta</taxon>
        <taxon>Magnoliopsida</taxon>
        <taxon>eudicotyledons</taxon>
        <taxon>Gunneridae</taxon>
        <taxon>Pentapetalae</taxon>
        <taxon>rosids</taxon>
        <taxon>malvids</taxon>
        <taxon>Brassicales</taxon>
        <taxon>Brassicaceae</taxon>
        <taxon>Coluteocarpeae</taxon>
        <taxon>Microthlaspi</taxon>
    </lineage>
</organism>
<feature type="domain" description="DUF577" evidence="1">
    <location>
        <begin position="369"/>
        <end position="543"/>
    </location>
</feature>
<dbReference type="InterPro" id="IPR007598">
    <property type="entry name" value="DUF577"/>
</dbReference>
<name>A0A6D2L384_9BRAS</name>
<dbReference type="PANTHER" id="PTHR31861:SF16">
    <property type="entry name" value="DUF577 DOMAIN-CONTAINING PROTEIN-RELATED"/>
    <property type="match status" value="1"/>
</dbReference>
<evidence type="ECO:0000313" key="2">
    <source>
        <dbReference type="EMBL" id="CAA7055770.1"/>
    </source>
</evidence>